<reference evidence="3" key="2">
    <citation type="submission" date="2025-08" db="UniProtKB">
        <authorList>
            <consortium name="RefSeq"/>
        </authorList>
    </citation>
    <scope>IDENTIFICATION</scope>
    <source>
        <tissue evidence="3">Whole body</tissue>
    </source>
</reference>
<protein>
    <submittedName>
        <fullName evidence="3">Uncharacterized protein LOC113394075</fullName>
    </submittedName>
</protein>
<dbReference type="RefSeq" id="XP_026487059.2">
    <property type="nucleotide sequence ID" value="XM_026631274.2"/>
</dbReference>
<keyword evidence="1" id="KW-0812">Transmembrane</keyword>
<feature type="transmembrane region" description="Helical" evidence="1">
    <location>
        <begin position="85"/>
        <end position="102"/>
    </location>
</feature>
<evidence type="ECO:0000313" key="3">
    <source>
        <dbReference type="RefSeq" id="XP_026487059.2"/>
    </source>
</evidence>
<dbReference type="Proteomes" id="UP001652626">
    <property type="component" value="Chromosome 2"/>
</dbReference>
<proteinExistence type="predicted"/>
<keyword evidence="1" id="KW-1133">Transmembrane helix</keyword>
<feature type="transmembrane region" description="Helical" evidence="1">
    <location>
        <begin position="108"/>
        <end position="126"/>
    </location>
</feature>
<accession>A0A8B8HQE8</accession>
<gene>
    <name evidence="3" type="primary">LOC113394075</name>
</gene>
<keyword evidence="1" id="KW-0472">Membrane</keyword>
<evidence type="ECO:0000256" key="1">
    <source>
        <dbReference type="SAM" id="Phobius"/>
    </source>
</evidence>
<reference evidence="2" key="1">
    <citation type="submission" date="2025-05" db="UniProtKB">
        <authorList>
            <consortium name="RefSeq"/>
        </authorList>
    </citation>
    <scope>NUCLEOTIDE SEQUENCE [LARGE SCALE GENOMIC DNA]</scope>
</reference>
<dbReference type="GeneID" id="113394075"/>
<organism evidence="2 3">
    <name type="scientific">Vanessa tameamea</name>
    <name type="common">Kamehameha butterfly</name>
    <dbReference type="NCBI Taxonomy" id="334116"/>
    <lineage>
        <taxon>Eukaryota</taxon>
        <taxon>Metazoa</taxon>
        <taxon>Ecdysozoa</taxon>
        <taxon>Arthropoda</taxon>
        <taxon>Hexapoda</taxon>
        <taxon>Insecta</taxon>
        <taxon>Pterygota</taxon>
        <taxon>Neoptera</taxon>
        <taxon>Endopterygota</taxon>
        <taxon>Lepidoptera</taxon>
        <taxon>Glossata</taxon>
        <taxon>Ditrysia</taxon>
        <taxon>Papilionoidea</taxon>
        <taxon>Nymphalidae</taxon>
        <taxon>Nymphalinae</taxon>
        <taxon>Vanessa</taxon>
    </lineage>
</organism>
<dbReference type="OrthoDB" id="7477067at2759"/>
<dbReference type="AlphaFoldDB" id="A0A8B8HQE8"/>
<sequence>MLFNAPGAENRLLKRNLLNSLLLATRVIEGVARDMYGCNNNCQWQKTILGHTLTMSRRPCLEACDSGTKNAITAFRSWLQAHEEAQVMIASILVVVGLWWLVRTVLALLINLICPVFVVLLAVVCIPQLRAPLLGQNYPLLANIMRDILLKMAENIKS</sequence>
<evidence type="ECO:0000313" key="2">
    <source>
        <dbReference type="Proteomes" id="UP001652626"/>
    </source>
</evidence>
<keyword evidence="2" id="KW-1185">Reference proteome</keyword>
<name>A0A8B8HQE8_VANTA</name>
<dbReference type="OMA" id="WLQAHEE"/>